<dbReference type="InterPro" id="IPR005532">
    <property type="entry name" value="SUMF_dom"/>
</dbReference>
<dbReference type="InterPro" id="IPR017805">
    <property type="entry name" value="SAM_MeTrfase_EasF-type_put"/>
</dbReference>
<dbReference type="InterPro" id="IPR019257">
    <property type="entry name" value="MeTrfase_dom"/>
</dbReference>
<dbReference type="AlphaFoldDB" id="A0AAD5WZY7"/>
<keyword evidence="3" id="KW-0560">Oxidoreductase</keyword>
<dbReference type="Pfam" id="PF12867">
    <property type="entry name" value="DinB_2"/>
    <property type="match status" value="1"/>
</dbReference>
<dbReference type="SUPFAM" id="SSF56436">
    <property type="entry name" value="C-type lectin-like"/>
    <property type="match status" value="1"/>
</dbReference>
<dbReference type="Gene3D" id="3.40.50.150">
    <property type="entry name" value="Vaccinia Virus protein VP39"/>
    <property type="match status" value="1"/>
</dbReference>
<evidence type="ECO:0000256" key="5">
    <source>
        <dbReference type="ARBA" id="ARBA00037882"/>
    </source>
</evidence>
<name>A0AAD5WZY7_9FUNG</name>
<dbReference type="Pfam" id="PF10017">
    <property type="entry name" value="Methyltransf_33"/>
    <property type="match status" value="1"/>
</dbReference>
<feature type="domain" description="DinB-like" evidence="9">
    <location>
        <begin position="335"/>
        <end position="455"/>
    </location>
</feature>
<dbReference type="EMBL" id="JADGJD010001867">
    <property type="protein sequence ID" value="KAJ3037093.1"/>
    <property type="molecule type" value="Genomic_DNA"/>
</dbReference>
<dbReference type="GO" id="GO:0032259">
    <property type="term" value="P:methylation"/>
    <property type="evidence" value="ECO:0007669"/>
    <property type="project" value="UniProtKB-KW"/>
</dbReference>
<feature type="region of interest" description="Disordered" evidence="6">
    <location>
        <begin position="577"/>
        <end position="596"/>
    </location>
</feature>
<keyword evidence="2" id="KW-0808">Transferase</keyword>
<dbReference type="InterPro" id="IPR042095">
    <property type="entry name" value="SUMF_sf"/>
</dbReference>
<feature type="domain" description="Histidine-specific methyltransferase SAM-dependent" evidence="8">
    <location>
        <begin position="2"/>
        <end position="295"/>
    </location>
</feature>
<reference evidence="10" key="1">
    <citation type="submission" date="2020-05" db="EMBL/GenBank/DDBJ databases">
        <title>Phylogenomic resolution of chytrid fungi.</title>
        <authorList>
            <person name="Stajich J.E."/>
            <person name="Amses K."/>
            <person name="Simmons R."/>
            <person name="Seto K."/>
            <person name="Myers J."/>
            <person name="Bonds A."/>
            <person name="Quandt C.A."/>
            <person name="Barry K."/>
            <person name="Liu P."/>
            <person name="Grigoriev I."/>
            <person name="Longcore J.E."/>
            <person name="James T.Y."/>
        </authorList>
    </citation>
    <scope>NUCLEOTIDE SEQUENCE</scope>
    <source>
        <strain evidence="10">JEL0318</strain>
    </source>
</reference>
<sequence length="764" mass="86819">MVLYDDKGLEIFDKITYNEDYYLTDAEMNIFERFGEEMAKEYVQDGDVLVELGCGSMRKTKSLLTSITTHRKNITYYAVDLSHTSLLESLKPLTESFPQISFTGLLGTYDDALHHIAATIPKSARKTYLWLGSSIGNLTREEAASFLRNVNEKAMEEGDLFICGIDRRNEKSKVGLAYNDRRGETRDFIMNGLDHVNVIFGEEVVKRSGFEYLSVYNDEMGRHEAYYRSLCRQKVGSTKSEPRFEIWIEEGELINVEYSVKYSAREVETLVSKAEFYHAGKYTDSTSSYDLHFFQKPPFFFPALSKSSPATPTLAEWNTLWKAWDTVTLSMIPSYADQPISLRHPFIFYLGHIPAFLDIQVSRCLKEEFTEPKEFTRIFERGIDPDVEDPEQCHDHSEVPEEWPGVESVLKYRDGVRERVRGVLVGLKGREEGRKRLERTLWMCYEHEAMHLETILYMLLQSPTVKPPHNVAKPILPTTTTTTTHIKPAKFIPFPNPPSTLTIGIEDPEENDFNASLPTPPQFGWDNEKPPHTASLKPFALQSRKVTNGEYFHFLASQSFPSHLLPASWIHLPSPPQSLTTAAKAAEPPSSPTLDASSHYGIKTVFGVVELQKGWKWPVSVSGDQASAYAVVKGGRLPTEAEWRFVRGAMRRKESDGVETEEVGRSGFRGWGVGDVDEEEDEEVKGLVGDGWELTGTVFDGFEGFRASEMYPGYSEDFFDGKHNVVVGGSWATVPRISGRESFRNWYQRSYLYVFAGFRLARDL</sequence>
<comment type="caution">
    <text evidence="10">The sequence shown here is derived from an EMBL/GenBank/DDBJ whole genome shotgun (WGS) entry which is preliminary data.</text>
</comment>
<keyword evidence="1" id="KW-0489">Methyltransferase</keyword>
<evidence type="ECO:0000256" key="4">
    <source>
        <dbReference type="ARBA" id="ARBA00023004"/>
    </source>
</evidence>
<evidence type="ECO:0000259" key="7">
    <source>
        <dbReference type="Pfam" id="PF03781"/>
    </source>
</evidence>
<dbReference type="InterPro" id="IPR029063">
    <property type="entry name" value="SAM-dependent_MTases_sf"/>
</dbReference>
<evidence type="ECO:0000313" key="11">
    <source>
        <dbReference type="Proteomes" id="UP001212841"/>
    </source>
</evidence>
<comment type="pathway">
    <text evidence="5">Amino-acid biosynthesis; ergothioneine biosynthesis.</text>
</comment>
<feature type="domain" description="Sulfatase-modifying factor enzyme-like" evidence="7">
    <location>
        <begin position="522"/>
        <end position="762"/>
    </location>
</feature>
<evidence type="ECO:0000313" key="10">
    <source>
        <dbReference type="EMBL" id="KAJ3037093.1"/>
    </source>
</evidence>
<dbReference type="GO" id="GO:0008168">
    <property type="term" value="F:methyltransferase activity"/>
    <property type="evidence" value="ECO:0007669"/>
    <property type="project" value="UniProtKB-KW"/>
</dbReference>
<dbReference type="NCBIfam" id="TIGR03439">
    <property type="entry name" value="methyl_EasF"/>
    <property type="match status" value="1"/>
</dbReference>
<dbReference type="Gene3D" id="3.90.1580.10">
    <property type="entry name" value="paralog of FGE (formylglycine-generating enzyme)"/>
    <property type="match status" value="1"/>
</dbReference>
<dbReference type="Pfam" id="PF03781">
    <property type="entry name" value="FGE-sulfatase"/>
    <property type="match status" value="1"/>
</dbReference>
<evidence type="ECO:0000256" key="1">
    <source>
        <dbReference type="ARBA" id="ARBA00022603"/>
    </source>
</evidence>
<dbReference type="InterPro" id="IPR016187">
    <property type="entry name" value="CTDL_fold"/>
</dbReference>
<protein>
    <submittedName>
        <fullName evidence="10">Uncharacterized protein</fullName>
    </submittedName>
</protein>
<proteinExistence type="predicted"/>
<dbReference type="InterPro" id="IPR024775">
    <property type="entry name" value="DinB-like"/>
</dbReference>
<dbReference type="InterPro" id="IPR051128">
    <property type="entry name" value="EgtD_Methyltrsf_superfamily"/>
</dbReference>
<dbReference type="PANTHER" id="PTHR43397:SF1">
    <property type="entry name" value="ERGOTHIONEINE BIOSYNTHESIS PROTEIN 1"/>
    <property type="match status" value="1"/>
</dbReference>
<evidence type="ECO:0000259" key="8">
    <source>
        <dbReference type="Pfam" id="PF10017"/>
    </source>
</evidence>
<dbReference type="Proteomes" id="UP001212841">
    <property type="component" value="Unassembled WGS sequence"/>
</dbReference>
<organism evidence="10 11">
    <name type="scientific">Rhizophlyctis rosea</name>
    <dbReference type="NCBI Taxonomy" id="64517"/>
    <lineage>
        <taxon>Eukaryota</taxon>
        <taxon>Fungi</taxon>
        <taxon>Fungi incertae sedis</taxon>
        <taxon>Chytridiomycota</taxon>
        <taxon>Chytridiomycota incertae sedis</taxon>
        <taxon>Chytridiomycetes</taxon>
        <taxon>Rhizophlyctidales</taxon>
        <taxon>Rhizophlyctidaceae</taxon>
        <taxon>Rhizophlyctis</taxon>
    </lineage>
</organism>
<keyword evidence="4" id="KW-0408">Iron</keyword>
<evidence type="ECO:0000256" key="2">
    <source>
        <dbReference type="ARBA" id="ARBA00022679"/>
    </source>
</evidence>
<gene>
    <name evidence="10" type="ORF">HK097_003606</name>
</gene>
<evidence type="ECO:0000259" key="9">
    <source>
        <dbReference type="Pfam" id="PF12867"/>
    </source>
</evidence>
<evidence type="ECO:0000256" key="3">
    <source>
        <dbReference type="ARBA" id="ARBA00023002"/>
    </source>
</evidence>
<dbReference type="PANTHER" id="PTHR43397">
    <property type="entry name" value="ERGOTHIONEINE BIOSYNTHESIS PROTEIN 1"/>
    <property type="match status" value="1"/>
</dbReference>
<evidence type="ECO:0000256" key="6">
    <source>
        <dbReference type="SAM" id="MobiDB-lite"/>
    </source>
</evidence>
<keyword evidence="11" id="KW-1185">Reference proteome</keyword>
<accession>A0AAD5WZY7</accession>